<gene>
    <name evidence="1" type="ORF">MFLO_15583</name>
</gene>
<protein>
    <submittedName>
        <fullName evidence="1">Thioredoxin</fullName>
    </submittedName>
</protein>
<dbReference type="Proteomes" id="UP000019249">
    <property type="component" value="Unassembled WGS sequence"/>
</dbReference>
<evidence type="ECO:0000313" key="1">
    <source>
        <dbReference type="EMBL" id="EUJ25248.1"/>
    </source>
</evidence>
<reference evidence="1 2" key="1">
    <citation type="journal article" date="2014" name="Int. J. Syst. Evol. Microbiol.">
        <title>Listeria floridensis sp. nov., Listeria aquatica sp. nov., Listeria cornellensis sp. nov., Listeria riparia sp. nov. and Listeria grandensis sp. nov., from agricultural and natural environments.</title>
        <authorList>
            <person name="den Bakker H.C."/>
            <person name="Warchocki S."/>
            <person name="Wright E.M."/>
            <person name="Allred A.F."/>
            <person name="Ahlstrom C."/>
            <person name="Manuel C.S."/>
            <person name="Stasiewicz M.J."/>
            <person name="Burrell A."/>
            <person name="Roof S."/>
            <person name="Strawn L."/>
            <person name="Fortes E.D."/>
            <person name="Nightingale K.K."/>
            <person name="Kephart D."/>
            <person name="Wiedmann M."/>
        </authorList>
    </citation>
    <scope>NUCLEOTIDE SEQUENCE [LARGE SCALE GENOMIC DNA]</scope>
    <source>
        <strain evidence="1 2">FSL S10-1187</strain>
    </source>
</reference>
<dbReference type="InterPro" id="IPR036249">
    <property type="entry name" value="Thioredoxin-like_sf"/>
</dbReference>
<dbReference type="SUPFAM" id="SSF52833">
    <property type="entry name" value="Thioredoxin-like"/>
    <property type="match status" value="1"/>
</dbReference>
<accession>A0ABP3ATN6</accession>
<evidence type="ECO:0000313" key="2">
    <source>
        <dbReference type="Proteomes" id="UP000019249"/>
    </source>
</evidence>
<sequence length="92" mass="10291">MQQYVLEFYSKGQCSPCVATSFALQVVEWPLNVSLVNCKLEVLGEDFFRSAGVRQTPTLVLKRVNDEGQQIEIKRLVGRASADDISRLLESA</sequence>
<dbReference type="RefSeq" id="WP_036098585.1">
    <property type="nucleotide sequence ID" value="NZ_AODF01000054.1"/>
</dbReference>
<name>A0ABP3ATN6_9LIST</name>
<dbReference type="EMBL" id="AODF01000054">
    <property type="protein sequence ID" value="EUJ25248.1"/>
    <property type="molecule type" value="Genomic_DNA"/>
</dbReference>
<organism evidence="1 2">
    <name type="scientific">Listeria floridensis FSL S10-1187</name>
    <dbReference type="NCBI Taxonomy" id="1265817"/>
    <lineage>
        <taxon>Bacteria</taxon>
        <taxon>Bacillati</taxon>
        <taxon>Bacillota</taxon>
        <taxon>Bacilli</taxon>
        <taxon>Bacillales</taxon>
        <taxon>Listeriaceae</taxon>
        <taxon>Listeria</taxon>
    </lineage>
</organism>
<keyword evidence="2" id="KW-1185">Reference proteome</keyword>
<proteinExistence type="predicted"/>
<comment type="caution">
    <text evidence="1">The sequence shown here is derived from an EMBL/GenBank/DDBJ whole genome shotgun (WGS) entry which is preliminary data.</text>
</comment>